<comment type="similarity">
    <text evidence="2 5">Belongs to the glucose-6-phosphate 1-epimerase family.</text>
</comment>
<accession>A0A022PN84</accession>
<sequence length="303" mass="34907">MASSPSVELSNGINGLSSVILHQLANGFTYSAEILLYGGQVISWMNQRGEELLYQSERAVFEPPHPVRGGIPICFPRFFGFGDVEDHGFARTRMWRLENLIDDMDFPPPGPDKAFADFILDNMPDDFPHWPYNHRFELRLRVILAPCGDLTMISRVKNVNTNGEPFSFKFVYHTYFAVSNIRATQVEGLEGVGYVDCLEMHERFVQDDDPITFVNELDRIYLNTPDEVTVRDRQYRRTYTITKNAGLPDIVVYNPWDSRNLADLGNYEYTWMVCVEAAAVDKEITLNPDEEWTGMQRLSFMEF</sequence>
<dbReference type="eggNOG" id="KOG1594">
    <property type="taxonomic scope" value="Eukaryota"/>
</dbReference>
<dbReference type="InterPro" id="IPR014718">
    <property type="entry name" value="GH-type_carb-bd"/>
</dbReference>
<feature type="active site" evidence="6">
    <location>
        <position position="276"/>
    </location>
</feature>
<evidence type="ECO:0000256" key="4">
    <source>
        <dbReference type="ARBA" id="ARBA00023235"/>
    </source>
</evidence>
<dbReference type="CDD" id="cd09020">
    <property type="entry name" value="D-hex-6-P-epi_like"/>
    <property type="match status" value="1"/>
</dbReference>
<dbReference type="EMBL" id="KI632363">
    <property type="protein sequence ID" value="EYU17662.1"/>
    <property type="molecule type" value="Genomic_DNA"/>
</dbReference>
<dbReference type="PIRSF" id="PIRSF016020">
    <property type="entry name" value="PHexose_mutarotase"/>
    <property type="match status" value="1"/>
</dbReference>
<keyword evidence="8" id="KW-1185">Reference proteome</keyword>
<dbReference type="OrthoDB" id="1659429at2759"/>
<dbReference type="InterPro" id="IPR008183">
    <property type="entry name" value="Aldose_1/G6P_1-epimerase"/>
</dbReference>
<dbReference type="PANTHER" id="PTHR11122">
    <property type="entry name" value="APOSPORY-ASSOCIATED PROTEIN C-RELATED"/>
    <property type="match status" value="1"/>
</dbReference>
<dbReference type="Gene3D" id="2.70.98.10">
    <property type="match status" value="1"/>
</dbReference>
<dbReference type="AlphaFoldDB" id="A0A022PN84"/>
<comment type="catalytic activity">
    <reaction evidence="1">
        <text>alpha-D-glucose 6-phosphate = beta-D-glucose 6-phosphate</text>
        <dbReference type="Rhea" id="RHEA:16249"/>
        <dbReference type="ChEBI" id="CHEBI:58225"/>
        <dbReference type="ChEBI" id="CHEBI:58247"/>
        <dbReference type="EC" id="5.1.3.15"/>
    </reaction>
</comment>
<dbReference type="GO" id="GO:0005737">
    <property type="term" value="C:cytoplasm"/>
    <property type="evidence" value="ECO:0000318"/>
    <property type="project" value="GO_Central"/>
</dbReference>
<dbReference type="GO" id="GO:0030246">
    <property type="term" value="F:carbohydrate binding"/>
    <property type="evidence" value="ECO:0007669"/>
    <property type="project" value="UniProtKB-UniRule"/>
</dbReference>
<protein>
    <recommendedName>
        <fullName evidence="3 5">glucose-6-phosphate 1-epimerase</fullName>
        <ecNumber evidence="3 5">5.1.3.15</ecNumber>
    </recommendedName>
</protein>
<evidence type="ECO:0000256" key="5">
    <source>
        <dbReference type="PIRNR" id="PIRNR016020"/>
    </source>
</evidence>
<reference evidence="7 8" key="1">
    <citation type="journal article" date="2013" name="Proc. Natl. Acad. Sci. U.S.A.">
        <title>Fine-scale variation in meiotic recombination in Mimulus inferred from population shotgun sequencing.</title>
        <authorList>
            <person name="Hellsten U."/>
            <person name="Wright K.M."/>
            <person name="Jenkins J."/>
            <person name="Shu S."/>
            <person name="Yuan Y."/>
            <person name="Wessler S.R."/>
            <person name="Schmutz J."/>
            <person name="Willis J.H."/>
            <person name="Rokhsar D.S."/>
        </authorList>
    </citation>
    <scope>NUCLEOTIDE SEQUENCE [LARGE SCALE GENOMIC DNA]</scope>
    <source>
        <strain evidence="8">cv. DUN x IM62</strain>
    </source>
</reference>
<evidence type="ECO:0000256" key="1">
    <source>
        <dbReference type="ARBA" id="ARBA00001096"/>
    </source>
</evidence>
<evidence type="ECO:0000256" key="2">
    <source>
        <dbReference type="ARBA" id="ARBA00005866"/>
    </source>
</evidence>
<name>A0A022PN84_ERYGU</name>
<proteinExistence type="inferred from homology"/>
<gene>
    <name evidence="7" type="ORF">MIMGU_mgv1a010731mg</name>
</gene>
<keyword evidence="4 5" id="KW-0413">Isomerase</keyword>
<dbReference type="InterPro" id="IPR011013">
    <property type="entry name" value="Gal_mutarotase_sf_dom"/>
</dbReference>
<feature type="active site" evidence="6">
    <location>
        <position position="173"/>
    </location>
</feature>
<evidence type="ECO:0000256" key="3">
    <source>
        <dbReference type="ARBA" id="ARBA00012083"/>
    </source>
</evidence>
<evidence type="ECO:0000313" key="8">
    <source>
        <dbReference type="Proteomes" id="UP000030748"/>
    </source>
</evidence>
<dbReference type="Proteomes" id="UP000030748">
    <property type="component" value="Unassembled WGS sequence"/>
</dbReference>
<dbReference type="InterPro" id="IPR025532">
    <property type="entry name" value="G6P_1-epimerase"/>
</dbReference>
<evidence type="ECO:0000256" key="6">
    <source>
        <dbReference type="PIRSR" id="PIRSR016020-1"/>
    </source>
</evidence>
<dbReference type="SUPFAM" id="SSF74650">
    <property type="entry name" value="Galactose mutarotase-like"/>
    <property type="match status" value="1"/>
</dbReference>
<dbReference type="Pfam" id="PF01263">
    <property type="entry name" value="Aldose_epim"/>
    <property type="match status" value="1"/>
</dbReference>
<dbReference type="PANTHER" id="PTHR11122:SF13">
    <property type="entry name" value="GLUCOSE-6-PHOSPHATE 1-EPIMERASE"/>
    <property type="match status" value="1"/>
</dbReference>
<dbReference type="STRING" id="4155.A0A022PN84"/>
<dbReference type="KEGG" id="egt:105950427"/>
<organism evidence="7 8">
    <name type="scientific">Erythranthe guttata</name>
    <name type="common">Yellow monkey flower</name>
    <name type="synonym">Mimulus guttatus</name>
    <dbReference type="NCBI Taxonomy" id="4155"/>
    <lineage>
        <taxon>Eukaryota</taxon>
        <taxon>Viridiplantae</taxon>
        <taxon>Streptophyta</taxon>
        <taxon>Embryophyta</taxon>
        <taxon>Tracheophyta</taxon>
        <taxon>Spermatophyta</taxon>
        <taxon>Magnoliopsida</taxon>
        <taxon>eudicotyledons</taxon>
        <taxon>Gunneridae</taxon>
        <taxon>Pentapetalae</taxon>
        <taxon>asterids</taxon>
        <taxon>lamiids</taxon>
        <taxon>Lamiales</taxon>
        <taxon>Phrymaceae</taxon>
        <taxon>Erythranthe</taxon>
    </lineage>
</organism>
<dbReference type="GO" id="GO:0047938">
    <property type="term" value="F:glucose-6-phosphate 1-epimerase activity"/>
    <property type="evidence" value="ECO:0000318"/>
    <property type="project" value="GO_Central"/>
</dbReference>
<evidence type="ECO:0000313" key="7">
    <source>
        <dbReference type="EMBL" id="EYU17662.1"/>
    </source>
</evidence>
<dbReference type="GO" id="GO:0005975">
    <property type="term" value="P:carbohydrate metabolic process"/>
    <property type="evidence" value="ECO:0007669"/>
    <property type="project" value="InterPro"/>
</dbReference>
<dbReference type="EC" id="5.1.3.15" evidence="3 5"/>